<comment type="cofactor">
    <cofactor evidence="2">
        <name>Mg(2+)</name>
        <dbReference type="ChEBI" id="CHEBI:18420"/>
    </cofactor>
</comment>
<evidence type="ECO:0000256" key="11">
    <source>
        <dbReference type="ARBA" id="ARBA00022842"/>
    </source>
</evidence>
<evidence type="ECO:0000256" key="14">
    <source>
        <dbReference type="ARBA" id="ARBA00047851"/>
    </source>
</evidence>
<comment type="catalytic activity">
    <reaction evidence="13">
        <text>4-methyl-5-(2-phosphooxyethyl)-thiazole + 4-amino-2-methyl-5-(diphosphooxymethyl)pyrimidine + H(+) = thiamine phosphate + diphosphate</text>
        <dbReference type="Rhea" id="RHEA:22328"/>
        <dbReference type="ChEBI" id="CHEBI:15378"/>
        <dbReference type="ChEBI" id="CHEBI:33019"/>
        <dbReference type="ChEBI" id="CHEBI:37575"/>
        <dbReference type="ChEBI" id="CHEBI:57841"/>
        <dbReference type="ChEBI" id="CHEBI:58296"/>
        <dbReference type="EC" id="2.5.1.3"/>
    </reaction>
</comment>
<evidence type="ECO:0000256" key="6">
    <source>
        <dbReference type="ARBA" id="ARBA00022679"/>
    </source>
</evidence>
<dbReference type="RefSeq" id="XP_029321132.1">
    <property type="nucleotide sequence ID" value="XM_029465273.1"/>
</dbReference>
<keyword evidence="11" id="KW-0460">Magnesium</keyword>
<comment type="function">
    <text evidence="3">Condenses 4-methyl-5-(beta-hydroxyethyl)thiazole monophosphate (THZ-P) and 2-methyl-4-amino-5-hydroxymethyl pyrimidine pyrophosphate (HMP-PP) to form thiamine monophosphate (TMP).</text>
</comment>
<keyword evidence="10" id="KW-0067">ATP-binding</keyword>
<dbReference type="SUPFAM" id="SSF53613">
    <property type="entry name" value="Ribokinase-like"/>
    <property type="match status" value="1"/>
</dbReference>
<dbReference type="CDD" id="cd01170">
    <property type="entry name" value="THZ_kinase"/>
    <property type="match status" value="1"/>
</dbReference>
<dbReference type="InterPro" id="IPR029056">
    <property type="entry name" value="Ribokinase-like"/>
</dbReference>
<dbReference type="InterPro" id="IPR036206">
    <property type="entry name" value="ThiamineP_synth_sf"/>
</dbReference>
<dbReference type="PANTHER" id="PTHR20857:SF23">
    <property type="entry name" value="THIAMINE BIOSYNTHETIC BIFUNCTIONAL ENZYME"/>
    <property type="match status" value="1"/>
</dbReference>
<dbReference type="NCBIfam" id="TIGR00693">
    <property type="entry name" value="thiE"/>
    <property type="match status" value="1"/>
</dbReference>
<evidence type="ECO:0000256" key="17">
    <source>
        <dbReference type="ARBA" id="ARBA00061283"/>
    </source>
</evidence>
<dbReference type="GO" id="GO:0004417">
    <property type="term" value="F:hydroxyethylthiazole kinase activity"/>
    <property type="evidence" value="ECO:0007669"/>
    <property type="project" value="UniProtKB-EC"/>
</dbReference>
<dbReference type="GO" id="GO:0000287">
    <property type="term" value="F:magnesium ion binding"/>
    <property type="evidence" value="ECO:0007669"/>
    <property type="project" value="InterPro"/>
</dbReference>
<organism evidence="19 20">
    <name type="scientific">Pichia kudriavzevii</name>
    <name type="common">Yeast</name>
    <name type="synonym">Issatchenkia orientalis</name>
    <dbReference type="NCBI Taxonomy" id="4909"/>
    <lineage>
        <taxon>Eukaryota</taxon>
        <taxon>Fungi</taxon>
        <taxon>Dikarya</taxon>
        <taxon>Ascomycota</taxon>
        <taxon>Saccharomycotina</taxon>
        <taxon>Pichiomycetes</taxon>
        <taxon>Pichiales</taxon>
        <taxon>Pichiaceae</taxon>
        <taxon>Pichia</taxon>
    </lineage>
</organism>
<dbReference type="UniPathway" id="UPA00060">
    <property type="reaction ID" value="UER00139"/>
</dbReference>
<evidence type="ECO:0000256" key="12">
    <source>
        <dbReference type="ARBA" id="ARBA00022977"/>
    </source>
</evidence>
<dbReference type="Gene3D" id="3.20.20.70">
    <property type="entry name" value="Aldolase class I"/>
    <property type="match status" value="1"/>
</dbReference>
<dbReference type="Pfam" id="PF02581">
    <property type="entry name" value="TMP-TENI"/>
    <property type="match status" value="1"/>
</dbReference>
<evidence type="ECO:0000313" key="19">
    <source>
        <dbReference type="EMBL" id="AWU75655.1"/>
    </source>
</evidence>
<proteinExistence type="inferred from homology"/>
<dbReference type="SUPFAM" id="SSF51391">
    <property type="entry name" value="Thiamin phosphate synthase"/>
    <property type="match status" value="1"/>
</dbReference>
<dbReference type="GeneID" id="40383420"/>
<dbReference type="Proteomes" id="UP000249293">
    <property type="component" value="Chromosome 2"/>
</dbReference>
<keyword evidence="20" id="KW-1185">Reference proteome</keyword>
<evidence type="ECO:0000256" key="1">
    <source>
        <dbReference type="ARBA" id="ARBA00001771"/>
    </source>
</evidence>
<evidence type="ECO:0000256" key="13">
    <source>
        <dbReference type="ARBA" id="ARBA00047334"/>
    </source>
</evidence>
<dbReference type="InterPro" id="IPR000417">
    <property type="entry name" value="Hyethyz_kinase"/>
</dbReference>
<comment type="catalytic activity">
    <reaction evidence="1">
        <text>5-(2-hydroxyethyl)-4-methylthiazole + ATP = 4-methyl-5-(2-phosphooxyethyl)-thiazole + ADP + H(+)</text>
        <dbReference type="Rhea" id="RHEA:24212"/>
        <dbReference type="ChEBI" id="CHEBI:15378"/>
        <dbReference type="ChEBI" id="CHEBI:17957"/>
        <dbReference type="ChEBI" id="CHEBI:30616"/>
        <dbReference type="ChEBI" id="CHEBI:58296"/>
        <dbReference type="ChEBI" id="CHEBI:456216"/>
        <dbReference type="EC" id="2.7.1.50"/>
    </reaction>
</comment>
<evidence type="ECO:0000259" key="18">
    <source>
        <dbReference type="Pfam" id="PF02581"/>
    </source>
</evidence>
<dbReference type="AlphaFoldDB" id="A0A2U9R2W2"/>
<evidence type="ECO:0000256" key="2">
    <source>
        <dbReference type="ARBA" id="ARBA00001946"/>
    </source>
</evidence>
<keyword evidence="9" id="KW-0418">Kinase</keyword>
<protein>
    <recommendedName>
        <fullName evidence="18">Thiamine phosphate synthase/TenI domain-containing protein</fullName>
    </recommendedName>
</protein>
<dbReference type="HAMAP" id="MF_00097">
    <property type="entry name" value="TMP_synthase"/>
    <property type="match status" value="1"/>
</dbReference>
<evidence type="ECO:0000256" key="16">
    <source>
        <dbReference type="ARBA" id="ARBA00061146"/>
    </source>
</evidence>
<comment type="similarity">
    <text evidence="17">In the N-terminal section; belongs to the thiamine-phosphate synthase family.</text>
</comment>
<evidence type="ECO:0000256" key="7">
    <source>
        <dbReference type="ARBA" id="ARBA00022723"/>
    </source>
</evidence>
<comment type="pathway">
    <text evidence="4">Cofactor biosynthesis; thiamine diphosphate biosynthesis; 4-methyl-5-(2-phosphoethyl)-thiazole from 5-(2-hydroxyethyl)-4-methylthiazole: step 1/1.</text>
</comment>
<dbReference type="CDD" id="cd00564">
    <property type="entry name" value="TMP_TenI"/>
    <property type="match status" value="1"/>
</dbReference>
<accession>A0A2U9R2W2</accession>
<gene>
    <name evidence="19" type="ORF">C5L36_0B08970</name>
</gene>
<dbReference type="FunFam" id="3.20.20.70:FF:000104">
    <property type="entry name" value="Thiamine biosynthetic bifunctional enzyme"/>
    <property type="match status" value="1"/>
</dbReference>
<dbReference type="VEuPathDB" id="FungiDB:C5L36_0B08970"/>
<comment type="pathway">
    <text evidence="5">Cofactor biosynthesis; thiamine diphosphate biosynthesis; thiamine phosphate from 4-amino-2-methyl-5-diphosphomethylpyrimidine and 4-methyl-5-(2-phosphoethyl)-thiazole: step 1/1.</text>
</comment>
<dbReference type="PRINTS" id="PR01099">
    <property type="entry name" value="HYETHTZKNASE"/>
</dbReference>
<dbReference type="InterPro" id="IPR034291">
    <property type="entry name" value="TMP_synthase"/>
</dbReference>
<dbReference type="HAMAP" id="MF_00228">
    <property type="entry name" value="Thz_kinase"/>
    <property type="match status" value="1"/>
</dbReference>
<dbReference type="InterPro" id="IPR013785">
    <property type="entry name" value="Aldolase_TIM"/>
</dbReference>
<dbReference type="KEGG" id="pkz:C5L36_0B08970"/>
<dbReference type="STRING" id="4909.A0A2U9R2W2"/>
<evidence type="ECO:0000256" key="9">
    <source>
        <dbReference type="ARBA" id="ARBA00022777"/>
    </source>
</evidence>
<keyword evidence="8" id="KW-0547">Nucleotide-binding</keyword>
<sequence>MDLLHPRNKRMTFNKEDTDYTLYLVTNNELIPSGLDIYGQVEKSLQNGVTLVQLREKELDTGAFIARARKIHELCERYNVPLIINDRVDVALAVDAEGVHVGQDDMDPALVRKMIGPQKIIGLSIRNEEEMWELLKSGADVDYIGIGAVYSTKTKKVNKPQQGPNGVKRILQLISENRPSLKSVIIGGLNKYNITWALRESQFGNKTTDGVAVVSCIMAQHDAGRETLETLDSILVGFQRSNEHVTKKVNNSDSSVVHFITNSVAQQFSANTCIAVGGSPIMSENLNEFDDFTKIPNICLVLNTGTPKLESLTIYQNALKAYNANMRPVIFDPVGCGATEMRRELMRSLLSFGHFTVIKGNLGEIATLAGINGENMRGVDSTLDLDIRSAVDKFSKVAIDLKCVLVITGKTDIVINGILPKEKIEYCYVDGGDPLMANITASGCALGGVIARHVACVPYIDTFAATVMAVSTYKEAAYRAGLKSKGPGTFLANFVDELYSVSTSRNLENTHVTYM</sequence>
<dbReference type="OrthoDB" id="4994at2759"/>
<name>A0A2U9R2W2_PICKU</name>
<dbReference type="GO" id="GO:0009229">
    <property type="term" value="P:thiamine diphosphate biosynthetic process"/>
    <property type="evidence" value="ECO:0007669"/>
    <property type="project" value="UniProtKB-UniPathway"/>
</dbReference>
<dbReference type="GO" id="GO:0005524">
    <property type="term" value="F:ATP binding"/>
    <property type="evidence" value="ECO:0007669"/>
    <property type="project" value="UniProtKB-KW"/>
</dbReference>
<dbReference type="EMBL" id="CP028774">
    <property type="protein sequence ID" value="AWU75655.1"/>
    <property type="molecule type" value="Genomic_DNA"/>
</dbReference>
<feature type="domain" description="Thiamine phosphate synthase/TenI" evidence="18">
    <location>
        <begin position="22"/>
        <end position="217"/>
    </location>
</feature>
<evidence type="ECO:0000256" key="15">
    <source>
        <dbReference type="ARBA" id="ARBA00047883"/>
    </source>
</evidence>
<evidence type="ECO:0000256" key="10">
    <source>
        <dbReference type="ARBA" id="ARBA00022840"/>
    </source>
</evidence>
<dbReference type="GO" id="GO:0009228">
    <property type="term" value="P:thiamine biosynthetic process"/>
    <property type="evidence" value="ECO:0007669"/>
    <property type="project" value="UniProtKB-KW"/>
</dbReference>
<evidence type="ECO:0000256" key="8">
    <source>
        <dbReference type="ARBA" id="ARBA00022741"/>
    </source>
</evidence>
<evidence type="ECO:0000256" key="3">
    <source>
        <dbReference type="ARBA" id="ARBA00003814"/>
    </source>
</evidence>
<comment type="catalytic activity">
    <reaction evidence="15">
        <text>2-[(2R,5Z)-2-carboxy-4-methylthiazol-5(2H)-ylidene]ethyl phosphate + 4-amino-2-methyl-5-(diphosphooxymethyl)pyrimidine + 2 H(+) = thiamine phosphate + CO2 + diphosphate</text>
        <dbReference type="Rhea" id="RHEA:47844"/>
        <dbReference type="ChEBI" id="CHEBI:15378"/>
        <dbReference type="ChEBI" id="CHEBI:16526"/>
        <dbReference type="ChEBI" id="CHEBI:33019"/>
        <dbReference type="ChEBI" id="CHEBI:37575"/>
        <dbReference type="ChEBI" id="CHEBI:57841"/>
        <dbReference type="ChEBI" id="CHEBI:62899"/>
        <dbReference type="EC" id="2.5.1.3"/>
    </reaction>
</comment>
<dbReference type="Pfam" id="PF02110">
    <property type="entry name" value="HK"/>
    <property type="match status" value="1"/>
</dbReference>
<dbReference type="InterPro" id="IPR022998">
    <property type="entry name" value="ThiamineP_synth_TenI"/>
</dbReference>
<keyword evidence="6" id="KW-0808">Transferase</keyword>
<dbReference type="PANTHER" id="PTHR20857">
    <property type="entry name" value="THIAMINE-PHOSPHATE PYROPHOSPHORYLASE"/>
    <property type="match status" value="1"/>
</dbReference>
<keyword evidence="7" id="KW-0479">Metal-binding</keyword>
<evidence type="ECO:0000256" key="5">
    <source>
        <dbReference type="ARBA" id="ARBA00005165"/>
    </source>
</evidence>
<keyword evidence="12" id="KW-0784">Thiamine biosynthesis</keyword>
<dbReference type="Gene3D" id="3.40.1190.20">
    <property type="match status" value="1"/>
</dbReference>
<evidence type="ECO:0000256" key="4">
    <source>
        <dbReference type="ARBA" id="ARBA00004868"/>
    </source>
</evidence>
<comment type="catalytic activity">
    <reaction evidence="14">
        <text>2-(2-carboxy-4-methylthiazol-5-yl)ethyl phosphate + 4-amino-2-methyl-5-(diphosphooxymethyl)pyrimidine + 2 H(+) = thiamine phosphate + CO2 + diphosphate</text>
        <dbReference type="Rhea" id="RHEA:47848"/>
        <dbReference type="ChEBI" id="CHEBI:15378"/>
        <dbReference type="ChEBI" id="CHEBI:16526"/>
        <dbReference type="ChEBI" id="CHEBI:33019"/>
        <dbReference type="ChEBI" id="CHEBI:37575"/>
        <dbReference type="ChEBI" id="CHEBI:57841"/>
        <dbReference type="ChEBI" id="CHEBI:62890"/>
        <dbReference type="EC" id="2.5.1.3"/>
    </reaction>
</comment>
<dbReference type="GO" id="GO:0005737">
    <property type="term" value="C:cytoplasm"/>
    <property type="evidence" value="ECO:0007669"/>
    <property type="project" value="TreeGrafter"/>
</dbReference>
<comment type="similarity">
    <text evidence="16">In the C-terminal section; belongs to the Thz kinase family.</text>
</comment>
<evidence type="ECO:0000313" key="20">
    <source>
        <dbReference type="Proteomes" id="UP000249293"/>
    </source>
</evidence>
<dbReference type="GO" id="GO:0004789">
    <property type="term" value="F:thiamine-phosphate diphosphorylase activity"/>
    <property type="evidence" value="ECO:0007669"/>
    <property type="project" value="UniProtKB-EC"/>
</dbReference>
<reference evidence="19 20" key="1">
    <citation type="submission" date="2018-06" db="EMBL/GenBank/DDBJ databases">
        <title>Population genomics shows no distinction between pathogenic Candida krusei and environmental Pichia kudriavzevii: One species, four names.</title>
        <authorList>
            <person name="Douglass A.P."/>
            <person name="Offei B."/>
            <person name="Braun-Galleani S."/>
            <person name="Coughlan A.Y."/>
            <person name="Martos A."/>
            <person name="Ortiz-Merino R.A."/>
            <person name="Byrne K.P."/>
            <person name="Wolfe K.H."/>
        </authorList>
    </citation>
    <scope>NUCLEOTIDE SEQUENCE [LARGE SCALE GENOMIC DNA]</scope>
    <source>
        <strain evidence="19 20">CBS573</strain>
    </source>
</reference>